<dbReference type="InterPro" id="IPR013665">
    <property type="entry name" value="Sfi1_dom"/>
</dbReference>
<feature type="compositionally biased region" description="Low complexity" evidence="1">
    <location>
        <begin position="541"/>
        <end position="558"/>
    </location>
</feature>
<proteinExistence type="predicted"/>
<dbReference type="Pfam" id="PF08457">
    <property type="entry name" value="Sfi1"/>
    <property type="match status" value="2"/>
</dbReference>
<dbReference type="EMBL" id="VSWD01000004">
    <property type="protein sequence ID" value="KAK3104624.1"/>
    <property type="molecule type" value="Genomic_DNA"/>
</dbReference>
<dbReference type="PANTHER" id="PTHR22028">
    <property type="entry name" value="SFI1 SPINDLE BODY DOMAIN-CONTAINING PROTEIN-RELATED"/>
    <property type="match status" value="1"/>
</dbReference>
<feature type="compositionally biased region" description="Basic and acidic residues" evidence="1">
    <location>
        <begin position="109"/>
        <end position="124"/>
    </location>
</feature>
<feature type="domain" description="Sfi1 spindle body" evidence="2">
    <location>
        <begin position="1838"/>
        <end position="2071"/>
    </location>
</feature>
<accession>A0AA88YFP4</accession>
<feature type="compositionally biased region" description="Polar residues" evidence="1">
    <location>
        <begin position="227"/>
        <end position="237"/>
    </location>
</feature>
<evidence type="ECO:0000259" key="2">
    <source>
        <dbReference type="Pfam" id="PF08457"/>
    </source>
</evidence>
<dbReference type="InterPro" id="IPR052270">
    <property type="entry name" value="CACF_protein"/>
</dbReference>
<reference evidence="3" key="1">
    <citation type="submission" date="2019-08" db="EMBL/GenBank/DDBJ databases">
        <title>The improved chromosome-level genome for the pearl oyster Pinctada fucata martensii using PacBio sequencing and Hi-C.</title>
        <authorList>
            <person name="Zheng Z."/>
        </authorList>
    </citation>
    <scope>NUCLEOTIDE SEQUENCE</scope>
    <source>
        <strain evidence="3">ZZ-2019</strain>
        <tissue evidence="3">Adductor muscle</tissue>
    </source>
</reference>
<feature type="region of interest" description="Disordered" evidence="1">
    <location>
        <begin position="1"/>
        <end position="73"/>
    </location>
</feature>
<organism evidence="3 4">
    <name type="scientific">Pinctada imbricata</name>
    <name type="common">Atlantic pearl-oyster</name>
    <name type="synonym">Pinctada martensii</name>
    <dbReference type="NCBI Taxonomy" id="66713"/>
    <lineage>
        <taxon>Eukaryota</taxon>
        <taxon>Metazoa</taxon>
        <taxon>Spiralia</taxon>
        <taxon>Lophotrochozoa</taxon>
        <taxon>Mollusca</taxon>
        <taxon>Bivalvia</taxon>
        <taxon>Autobranchia</taxon>
        <taxon>Pteriomorphia</taxon>
        <taxon>Pterioida</taxon>
        <taxon>Pterioidea</taxon>
        <taxon>Pteriidae</taxon>
        <taxon>Pinctada</taxon>
    </lineage>
</organism>
<feature type="region of interest" description="Disordered" evidence="1">
    <location>
        <begin position="343"/>
        <end position="374"/>
    </location>
</feature>
<sequence length="2409" mass="283439">MTSIFLERKLPELPTSNRRRLPSVSDVSETREPGATFVINLSPIKKVEEDSAQGQSRKKGQGNKKSSKKTDFKEVRRKLAFTDEEDVSRKIDPLDFTDKMAAFRTLLRNDAKREAERKSEKYGKSESLGTKTAVSSSVKNVNITSTNRDIFKEYLPKSKEARVLLSKLADEELAKMSMKNMEAQLYLQSHGGKNSHQENIKRFSGKLEELVKNTHVEPIEMVPSPNAVITENRNSNANEDDYLAKFLNSGKEDSESAKSKDRTRPKSKKSRDRTSSHGNHDSDSDLDKIPQKESDSQKACSCDIDTKCQRHGPSPQILSETGSVIFEGPGSVRRAANRSIQSNVPHYHPSYPAPRDPPSELLQSSKGANEEGLCRGVRTGEVVITRSGASSKRRPEDLQTIVKKAEGNDKGYLTLEDLAEKGSAKGRRKKSPDKHSRENSKSAEKQIRRNIEELKRDLVISDSSKENSPSLRRKTRQKVGQGNRKVGRGLRIEELVGEDDDVGDERRRGGAVDGGSAKKRVFGPRHPESEAGRSRQRGQGSDVASRISSGSGSVRSLASNSSTVMAVELLRKLYNVDPQQRQDLVLKAKCFRRWLQNVQTMQSIDEHGLDDFPDPLSQTVKQSYVHGSMRADDRYHGNKVARVLESDLETAFSNFSSDFNARQELPSRFVERGRREPVFQVEHIKERATSKVAPITVENLEKHEQYQSNMPVRSNLAVFVNETSRSVFDRVNTPKTPRSLQADIVTSERVEQTQNVARLGTGMKVGQTVKRTIKLGSAQLKDSASTPLGVSPGVSKNVIEKARIARGLGRATNVVPPSIAENIQLLATANYGVCLQSAEIFYRKRLLSAFFLQWKRRAAEQALIKAADTLHRHHTLKKGMEAFKWAINRSRIFIDIFQGKMRGITMANTFYKWRDRALSNRYQRMRTSFTKWQHFTAEAQKVRSLRQSSERRLQSRSFLYWVEVLRLRLKENAAKYHYRCHLLTRTLMAWRWFALQSREKEQRNEVARTLYSERLQRKMFREMVVVHRKFVQAKKYHRIYHLRQVFVSWHQAAGVCKTERERDMKISGDHWERRTLSKYFIHWHEMVLTEKARDASSSRLVRNAFLIWYTKWEYNVKYREEVEARVRHQVLLSSLTCWRENVQVLRKRREAAVVYIQRVLVRHALHGWNKYTKKKKKIGAILTTYTKQRNATIQKQYLLQWISVFTDKLDLQKAKAFWSNTCVRKAVVRWKILCHQRLLQRLLQDSEPSRQRHLLKAMFQRWLDAKSMIETEKVEASESRTILEKSQLGRYFLIWKKEAELRFRIHPMVKRKMHLLLSESFCEWHQLVQHKKECRMNSDVFRQSQLKTLFKAWRHQYELHQIEKSLHQKVLRGHLQRCVTGWRMVIKRKHQAGQFRQRQLVRQMFNHWRDRAVTQLNQRMAAKEIEDWHMCLMKTHFNLWWENAQAQRASRESVIQISEERRANNRLMSAFVTWRMLLRATLVASREHQKMLTRKIMLRVITTWHSYSQRSLKKAVNEFAIRLGLDPPNDGSFSNLNSTVDSGSEDIEKLHMLHDLIDPEDVCGSQSPFVSSAMGTPRNRLFSPALSRVSLDLDRSIPEIDYKPSMSNTSFIDARFEMEHAVKTERLKEIVTTAIKRLRFWPVSTVFDQWREYAIKQRELRYASHQLTQRVCNLELSLAFEQWRSNYVFSSKAKNFRDSGLMHKAFVALQQHRQKMKYKKELSALAYRYHSVTVFRKIFPVWYEKAHDKRHKERVMRLWTTETVEEKLLIPVETTLKGRIQKRNLAKCFSIWQIKFLRIYKIKVAYNRIILKSCIESWHELASVRHQQRVKCENFNKKRLQSQAFKMWCIRKTQLAQVKEKFKVAQGQRLQELFTTWYHWTKGSRQRKLGYRQVLAVTHQHILTRTFTRWHCEFVKLRQVQKWCEQKLVMRILYEWHEVAKREKQIKQKVLKFKVTCYTRLVIRMYKVWHDKYLERLVEHEEHEKTVQRRALQIGKLWRRKAQKSRALRLRQVFLGRQMQSCFSKWKYSFQRNMERENQLRKYVVRKNRNLIGQYLDAWKTALLANQAGRHFNSKLLRTVFTEWRTFAAASRERKMICVVYVKAAEQRMVKSYFHYWSSLSQVQMDIRKHCDLKMQIRVLREWHHYAKRRRQLRVLGELMTQHVNQRILRNVWYTMRQQYYYYQSLNETATKIVHEKNRQLMTVALDRWHSHLNFVIAGHCYQHLLAVRVARQWSRFVAAQKAERKRQHDLNEMATRHYNKSVCVKAFRALHNEVKVKHQLQRHKNRLANKYGKLWKLRVDMMFTAICVESEKILLRAWSTWRVALSKVKATNRVASYNDKKIMTQVFIAWKGLVFKKLNQNARKSGSSIPVPKFSIPTPGADSGFRSSQIPTPMNGNVGRYTRNQRKN</sequence>
<feature type="region of interest" description="Disordered" evidence="1">
    <location>
        <begin position="413"/>
        <end position="558"/>
    </location>
</feature>
<feature type="compositionally biased region" description="Polar residues" evidence="1">
    <location>
        <begin position="2386"/>
        <end position="2396"/>
    </location>
</feature>
<comment type="caution">
    <text evidence="3">The sequence shown here is derived from an EMBL/GenBank/DDBJ whole genome shotgun (WGS) entry which is preliminary data.</text>
</comment>
<feature type="compositionally biased region" description="Basic residues" evidence="1">
    <location>
        <begin position="56"/>
        <end position="67"/>
    </location>
</feature>
<feature type="compositionally biased region" description="Basic and acidic residues" evidence="1">
    <location>
        <begin position="1"/>
        <end position="11"/>
    </location>
</feature>
<evidence type="ECO:0000313" key="3">
    <source>
        <dbReference type="EMBL" id="KAK3104624.1"/>
    </source>
</evidence>
<evidence type="ECO:0000313" key="4">
    <source>
        <dbReference type="Proteomes" id="UP001186944"/>
    </source>
</evidence>
<feature type="domain" description="Sfi1 spindle body" evidence="2">
    <location>
        <begin position="1040"/>
        <end position="1231"/>
    </location>
</feature>
<gene>
    <name evidence="3" type="ORF">FSP39_006445</name>
</gene>
<feature type="region of interest" description="Disordered" evidence="1">
    <location>
        <begin position="2381"/>
        <end position="2409"/>
    </location>
</feature>
<feature type="region of interest" description="Disordered" evidence="1">
    <location>
        <begin position="216"/>
        <end position="323"/>
    </location>
</feature>
<protein>
    <recommendedName>
        <fullName evidence="2">Sfi1 spindle body domain-containing protein</fullName>
    </recommendedName>
</protein>
<feature type="compositionally biased region" description="Basic and acidic residues" evidence="1">
    <location>
        <begin position="433"/>
        <end position="465"/>
    </location>
</feature>
<keyword evidence="4" id="KW-1185">Reference proteome</keyword>
<feature type="compositionally biased region" description="Basic and acidic residues" evidence="1">
    <location>
        <begin position="250"/>
        <end position="264"/>
    </location>
</feature>
<feature type="region of interest" description="Disordered" evidence="1">
    <location>
        <begin position="109"/>
        <end position="135"/>
    </location>
</feature>
<evidence type="ECO:0000256" key="1">
    <source>
        <dbReference type="SAM" id="MobiDB-lite"/>
    </source>
</evidence>
<dbReference type="PANTHER" id="PTHR22028:SF9">
    <property type="entry name" value="SFI1 SPINDLE BODY DOMAIN-CONTAINING PROTEIN"/>
    <property type="match status" value="1"/>
</dbReference>
<feature type="compositionally biased region" description="Basic and acidic residues" evidence="1">
    <location>
        <begin position="272"/>
        <end position="296"/>
    </location>
</feature>
<dbReference type="GO" id="GO:0019902">
    <property type="term" value="F:phosphatase binding"/>
    <property type="evidence" value="ECO:0007669"/>
    <property type="project" value="TreeGrafter"/>
</dbReference>
<dbReference type="Proteomes" id="UP001186944">
    <property type="component" value="Unassembled WGS sequence"/>
</dbReference>
<name>A0AA88YFP4_PINIB</name>